<dbReference type="PANTHER" id="PTHR22904:SF523">
    <property type="entry name" value="STRESS-INDUCED-PHOSPHOPROTEIN 1"/>
    <property type="match status" value="1"/>
</dbReference>
<dbReference type="SUPFAM" id="SSF48452">
    <property type="entry name" value="TPR-like"/>
    <property type="match status" value="1"/>
</dbReference>
<dbReference type="GO" id="GO:0051879">
    <property type="term" value="F:Hsp90 protein binding"/>
    <property type="evidence" value="ECO:0007669"/>
    <property type="project" value="TreeGrafter"/>
</dbReference>
<evidence type="ECO:0008006" key="5">
    <source>
        <dbReference type="Google" id="ProtNLM"/>
    </source>
</evidence>
<evidence type="ECO:0000256" key="2">
    <source>
        <dbReference type="ARBA" id="ARBA00022803"/>
    </source>
</evidence>
<keyword evidence="4" id="KW-1185">Reference proteome</keyword>
<dbReference type="InterPro" id="IPR011990">
    <property type="entry name" value="TPR-like_helical_dom_sf"/>
</dbReference>
<name>A0AAE0KS62_9CHLO</name>
<organism evidence="3 4">
    <name type="scientific">Cymbomonas tetramitiformis</name>
    <dbReference type="NCBI Taxonomy" id="36881"/>
    <lineage>
        <taxon>Eukaryota</taxon>
        <taxon>Viridiplantae</taxon>
        <taxon>Chlorophyta</taxon>
        <taxon>Pyramimonadophyceae</taxon>
        <taxon>Pyramimonadales</taxon>
        <taxon>Pyramimonadaceae</taxon>
        <taxon>Cymbomonas</taxon>
    </lineage>
</organism>
<comment type="caution">
    <text evidence="3">The sequence shown here is derived from an EMBL/GenBank/DDBJ whole genome shotgun (WGS) entry which is preliminary data.</text>
</comment>
<dbReference type="SMART" id="SM00028">
    <property type="entry name" value="TPR"/>
    <property type="match status" value="3"/>
</dbReference>
<gene>
    <name evidence="3" type="ORF">CYMTET_32215</name>
</gene>
<keyword evidence="1" id="KW-0677">Repeat</keyword>
<accession>A0AAE0KS62</accession>
<dbReference type="InterPro" id="IPR019734">
    <property type="entry name" value="TPR_rpt"/>
</dbReference>
<keyword evidence="2" id="KW-0802">TPR repeat</keyword>
<dbReference type="AlphaFoldDB" id="A0AAE0KS62"/>
<dbReference type="PANTHER" id="PTHR22904">
    <property type="entry name" value="TPR REPEAT CONTAINING PROTEIN"/>
    <property type="match status" value="1"/>
</dbReference>
<evidence type="ECO:0000313" key="3">
    <source>
        <dbReference type="EMBL" id="KAK3258753.1"/>
    </source>
</evidence>
<protein>
    <recommendedName>
        <fullName evidence="5">TPR-like protein</fullName>
    </recommendedName>
</protein>
<sequence length="242" mass="27373">MAERQRKTPVEAVRGEYELVLAKKPDRAFPSSPPSRADVELSQEHKLLGNQAFSARAYEDALVGFSRAILFNPYDHLLYSNRSACWANLGRYIEALDDAMICTTLAPEFAKGWGRKGLAEYHLGRWSDEKKSYETGLAADPSSQSLHQALETASQRSQRPYHMMLFAPRFLNLERLFERLEDPTQLTEEYVSANEALLNLQLEYLTQTLHMDWCAPISSWVAPAMRHATEGGMCDCAAILIN</sequence>
<evidence type="ECO:0000256" key="1">
    <source>
        <dbReference type="ARBA" id="ARBA00022737"/>
    </source>
</evidence>
<dbReference type="EMBL" id="LGRX02019285">
    <property type="protein sequence ID" value="KAK3258753.1"/>
    <property type="molecule type" value="Genomic_DNA"/>
</dbReference>
<reference evidence="3 4" key="1">
    <citation type="journal article" date="2015" name="Genome Biol. Evol.">
        <title>Comparative Genomics of a Bacterivorous Green Alga Reveals Evolutionary Causalities and Consequences of Phago-Mixotrophic Mode of Nutrition.</title>
        <authorList>
            <person name="Burns J.A."/>
            <person name="Paasch A."/>
            <person name="Narechania A."/>
            <person name="Kim E."/>
        </authorList>
    </citation>
    <scope>NUCLEOTIDE SEQUENCE [LARGE SCALE GENOMIC DNA]</scope>
    <source>
        <strain evidence="3 4">PLY_AMNH</strain>
    </source>
</reference>
<proteinExistence type="predicted"/>
<dbReference type="Proteomes" id="UP001190700">
    <property type="component" value="Unassembled WGS sequence"/>
</dbReference>
<dbReference type="Gene3D" id="1.25.40.10">
    <property type="entry name" value="Tetratricopeptide repeat domain"/>
    <property type="match status" value="1"/>
</dbReference>
<evidence type="ECO:0000313" key="4">
    <source>
        <dbReference type="Proteomes" id="UP001190700"/>
    </source>
</evidence>